<sequence>MQDTIFTQVLLPAILGVIMFGMGLGLVKDDFVRLAKVPKSVIAGLTGQLILLPLLAFALVTAFSAPIEIAIGVMILAACPGGTTSNLISHIARANLALSVSLTAITTVICVITTPLLIKFSIDHFTQADATDFSLIGVSINLIVLLLIPISIGMVLRHLYSKAARRAEPFFRYFSTIFMLMLIAAISYQEREMLQASFPDVFFITFSLNICATIMGVIIARACSLSKKDGLTLGIEIGTQNATMAMLIAITFIENSAYSIAAGIYGITMYVGAFLLVAYHKLTVPKPSAQD</sequence>
<evidence type="ECO:0000313" key="6">
    <source>
        <dbReference type="EMBL" id="GAC29737.1"/>
    </source>
</evidence>
<accession>K6ZH90</accession>
<name>K6ZH90_9ALTE</name>
<gene>
    <name evidence="6" type="ORF">GPAL_2886</name>
</gene>
<dbReference type="Gene3D" id="1.20.1530.20">
    <property type="match status" value="1"/>
</dbReference>
<dbReference type="InterPro" id="IPR038770">
    <property type="entry name" value="Na+/solute_symporter_sf"/>
</dbReference>
<dbReference type="Proteomes" id="UP000006251">
    <property type="component" value="Unassembled WGS sequence"/>
</dbReference>
<feature type="transmembrane region" description="Helical" evidence="5">
    <location>
        <begin position="6"/>
        <end position="27"/>
    </location>
</feature>
<dbReference type="EMBL" id="BAEQ01000050">
    <property type="protein sequence ID" value="GAC29737.1"/>
    <property type="molecule type" value="Genomic_DNA"/>
</dbReference>
<feature type="transmembrane region" description="Helical" evidence="5">
    <location>
        <begin position="201"/>
        <end position="219"/>
    </location>
</feature>
<dbReference type="PANTHER" id="PTHR10361:SF24">
    <property type="entry name" value="P3 PROTEIN"/>
    <property type="match status" value="1"/>
</dbReference>
<reference evidence="7" key="1">
    <citation type="journal article" date="2014" name="Environ. Microbiol.">
        <title>Comparative genomics of the marine bacterial genus Glaciecola reveals the high degree of genomic diversity and genomic characteristic for cold adaptation.</title>
        <authorList>
            <person name="Qin Q.L."/>
            <person name="Xie B.B."/>
            <person name="Yu Y."/>
            <person name="Shu Y.L."/>
            <person name="Rong J.C."/>
            <person name="Zhang Y.J."/>
            <person name="Zhao D.L."/>
            <person name="Chen X.L."/>
            <person name="Zhang X.Y."/>
            <person name="Chen B."/>
            <person name="Zhou B.C."/>
            <person name="Zhang Y.Z."/>
        </authorList>
    </citation>
    <scope>NUCLEOTIDE SEQUENCE [LARGE SCALE GENOMIC DNA]</scope>
    <source>
        <strain evidence="7">ACAM 615</strain>
    </source>
</reference>
<evidence type="ECO:0000256" key="2">
    <source>
        <dbReference type="ARBA" id="ARBA00022692"/>
    </source>
</evidence>
<dbReference type="PANTHER" id="PTHR10361">
    <property type="entry name" value="SODIUM-BILE ACID COTRANSPORTER"/>
    <property type="match status" value="1"/>
</dbReference>
<evidence type="ECO:0000256" key="3">
    <source>
        <dbReference type="ARBA" id="ARBA00022989"/>
    </source>
</evidence>
<feature type="transmembrane region" description="Helical" evidence="5">
    <location>
        <begin position="69"/>
        <end position="89"/>
    </location>
</feature>
<dbReference type="Pfam" id="PF01758">
    <property type="entry name" value="SBF"/>
    <property type="match status" value="1"/>
</dbReference>
<evidence type="ECO:0000256" key="5">
    <source>
        <dbReference type="SAM" id="Phobius"/>
    </source>
</evidence>
<feature type="transmembrane region" description="Helical" evidence="5">
    <location>
        <begin position="96"/>
        <end position="118"/>
    </location>
</feature>
<dbReference type="AlphaFoldDB" id="K6ZH90"/>
<keyword evidence="3 5" id="KW-1133">Transmembrane helix</keyword>
<comment type="subcellular location">
    <subcellularLocation>
        <location evidence="1">Membrane</location>
        <topology evidence="1">Multi-pass membrane protein</topology>
    </subcellularLocation>
</comment>
<proteinExistence type="predicted"/>
<feature type="transmembrane region" description="Helical" evidence="5">
    <location>
        <begin position="259"/>
        <end position="279"/>
    </location>
</feature>
<feature type="transmembrane region" description="Helical" evidence="5">
    <location>
        <begin position="39"/>
        <end position="63"/>
    </location>
</feature>
<evidence type="ECO:0000313" key="7">
    <source>
        <dbReference type="Proteomes" id="UP000006251"/>
    </source>
</evidence>
<organism evidence="6 7">
    <name type="scientific">Brumicola pallidula DSM 14239 = ACAM 615</name>
    <dbReference type="NCBI Taxonomy" id="1121922"/>
    <lineage>
        <taxon>Bacteria</taxon>
        <taxon>Pseudomonadati</taxon>
        <taxon>Pseudomonadota</taxon>
        <taxon>Gammaproteobacteria</taxon>
        <taxon>Alteromonadales</taxon>
        <taxon>Alteromonadaceae</taxon>
        <taxon>Brumicola</taxon>
    </lineage>
</organism>
<comment type="caution">
    <text evidence="6">The sequence shown here is derived from an EMBL/GenBank/DDBJ whole genome shotgun (WGS) entry which is preliminary data.</text>
</comment>
<evidence type="ECO:0000256" key="1">
    <source>
        <dbReference type="ARBA" id="ARBA00004141"/>
    </source>
</evidence>
<keyword evidence="7" id="KW-1185">Reference proteome</keyword>
<dbReference type="InterPro" id="IPR002657">
    <property type="entry name" value="BilAc:Na_symport/Acr3"/>
</dbReference>
<keyword evidence="2 5" id="KW-0812">Transmembrane</keyword>
<dbReference type="OrthoDB" id="9806785at2"/>
<evidence type="ECO:0000256" key="4">
    <source>
        <dbReference type="ARBA" id="ARBA00023136"/>
    </source>
</evidence>
<keyword evidence="4 5" id="KW-0472">Membrane</keyword>
<dbReference type="GO" id="GO:0016020">
    <property type="term" value="C:membrane"/>
    <property type="evidence" value="ECO:0007669"/>
    <property type="project" value="UniProtKB-SubCell"/>
</dbReference>
<dbReference type="STRING" id="1121922.GCA_000428905_00367"/>
<dbReference type="RefSeq" id="WP_006013046.1">
    <property type="nucleotide sequence ID" value="NZ_BAEQ01000050.1"/>
</dbReference>
<dbReference type="InterPro" id="IPR004710">
    <property type="entry name" value="Bilac:Na_transpt"/>
</dbReference>
<protein>
    <submittedName>
        <fullName evidence="6">Bile acid:Na+ symporter, BASS family</fullName>
    </submittedName>
</protein>
<feature type="transmembrane region" description="Helical" evidence="5">
    <location>
        <begin position="171"/>
        <end position="189"/>
    </location>
</feature>
<feature type="transmembrane region" description="Helical" evidence="5">
    <location>
        <begin position="231"/>
        <end position="253"/>
    </location>
</feature>
<feature type="transmembrane region" description="Helical" evidence="5">
    <location>
        <begin position="138"/>
        <end position="159"/>
    </location>
</feature>